<keyword evidence="1" id="KW-0812">Transmembrane</keyword>
<dbReference type="AlphaFoldDB" id="D6TMP4"/>
<evidence type="ECO:0000313" key="3">
    <source>
        <dbReference type="Proteomes" id="UP000004508"/>
    </source>
</evidence>
<dbReference type="STRING" id="485913.Krac_8365"/>
<protein>
    <submittedName>
        <fullName evidence="2">Uncharacterized protein</fullName>
    </submittedName>
</protein>
<gene>
    <name evidence="2" type="ORF">Krac_8365</name>
</gene>
<keyword evidence="1" id="KW-1133">Transmembrane helix</keyword>
<proteinExistence type="predicted"/>
<evidence type="ECO:0000313" key="2">
    <source>
        <dbReference type="EMBL" id="EFH87044.1"/>
    </source>
</evidence>
<dbReference type="EMBL" id="ADVG01000002">
    <property type="protein sequence ID" value="EFH87044.1"/>
    <property type="molecule type" value="Genomic_DNA"/>
</dbReference>
<accession>D6TMP4</accession>
<feature type="transmembrane region" description="Helical" evidence="1">
    <location>
        <begin position="12"/>
        <end position="41"/>
    </location>
</feature>
<keyword evidence="3" id="KW-1185">Reference proteome</keyword>
<dbReference type="RefSeq" id="WP_007911843.1">
    <property type="nucleotide sequence ID" value="NZ_ADVG01000002.1"/>
</dbReference>
<dbReference type="Proteomes" id="UP000004508">
    <property type="component" value="Unassembled WGS sequence"/>
</dbReference>
<keyword evidence="1" id="KW-0472">Membrane</keyword>
<dbReference type="InParanoid" id="D6TMP4"/>
<reference evidence="2 3" key="1">
    <citation type="journal article" date="2011" name="Stand. Genomic Sci.">
        <title>Non-contiguous finished genome sequence and contextual data of the filamentous soil bacterium Ktedonobacter racemifer type strain (SOSP1-21).</title>
        <authorList>
            <person name="Chang Y.J."/>
            <person name="Land M."/>
            <person name="Hauser L."/>
            <person name="Chertkov O."/>
            <person name="Del Rio T.G."/>
            <person name="Nolan M."/>
            <person name="Copeland A."/>
            <person name="Tice H."/>
            <person name="Cheng J.F."/>
            <person name="Lucas S."/>
            <person name="Han C."/>
            <person name="Goodwin L."/>
            <person name="Pitluck S."/>
            <person name="Ivanova N."/>
            <person name="Ovchinikova G."/>
            <person name="Pati A."/>
            <person name="Chen A."/>
            <person name="Palaniappan K."/>
            <person name="Mavromatis K."/>
            <person name="Liolios K."/>
            <person name="Brettin T."/>
            <person name="Fiebig A."/>
            <person name="Rohde M."/>
            <person name="Abt B."/>
            <person name="Goker M."/>
            <person name="Detter J.C."/>
            <person name="Woyke T."/>
            <person name="Bristow J."/>
            <person name="Eisen J.A."/>
            <person name="Markowitz V."/>
            <person name="Hugenholtz P."/>
            <person name="Kyrpides N.C."/>
            <person name="Klenk H.P."/>
            <person name="Lapidus A."/>
        </authorList>
    </citation>
    <scope>NUCLEOTIDE SEQUENCE [LARGE SCALE GENOMIC DNA]</scope>
    <source>
        <strain evidence="3">DSM 44963</strain>
    </source>
</reference>
<name>D6TMP4_KTERA</name>
<organism evidence="2 3">
    <name type="scientific">Ktedonobacter racemifer DSM 44963</name>
    <dbReference type="NCBI Taxonomy" id="485913"/>
    <lineage>
        <taxon>Bacteria</taxon>
        <taxon>Bacillati</taxon>
        <taxon>Chloroflexota</taxon>
        <taxon>Ktedonobacteria</taxon>
        <taxon>Ktedonobacterales</taxon>
        <taxon>Ktedonobacteraceae</taxon>
        <taxon>Ktedonobacter</taxon>
    </lineage>
</organism>
<comment type="caution">
    <text evidence="2">The sequence shown here is derived from an EMBL/GenBank/DDBJ whole genome shotgun (WGS) entry which is preliminary data.</text>
</comment>
<sequence length="269" mass="29587">MKKKTRLNGKSPLSLLWSLPVVVVLMCVALTLSFVVLVNYAPIAQSHTSSQGPNNRVCKNNCRSAEHAANTWIKAKSASPADIAIAAQQTEVYQTLLHAKNDPIGKKLKNGVVSTPVLIYPYRDDLNLPPMWELPILNGAKKVSILMELDYDPIGLRIKAGNIGPVNEFNAKHTFPSVSQAAAIALVTQQGHIVVMTGKQAPILINFPIDFGRFRMDNKFTWTGGGTDPSDPIWRIATTDGHYYYVDHNGQKLYTGQQLPLDPTYLPAL</sequence>
<evidence type="ECO:0000256" key="1">
    <source>
        <dbReference type="SAM" id="Phobius"/>
    </source>
</evidence>